<organism evidence="4 5">
    <name type="scientific">Lawsonella clevelandensis</name>
    <dbReference type="NCBI Taxonomy" id="1528099"/>
    <lineage>
        <taxon>Bacteria</taxon>
        <taxon>Bacillati</taxon>
        <taxon>Actinomycetota</taxon>
        <taxon>Actinomycetes</taxon>
        <taxon>Mycobacteriales</taxon>
        <taxon>Lawsonellaceae</taxon>
        <taxon>Lawsonella</taxon>
    </lineage>
</organism>
<accession>A0A5E3ZW11</accession>
<keyword evidence="5" id="KW-1185">Reference proteome</keyword>
<evidence type="ECO:0000259" key="2">
    <source>
        <dbReference type="Pfam" id="PF11296"/>
    </source>
</evidence>
<dbReference type="EMBL" id="LR584267">
    <property type="protein sequence ID" value="VHN99469.1"/>
    <property type="molecule type" value="Genomic_DNA"/>
</dbReference>
<dbReference type="Pfam" id="PF11296">
    <property type="entry name" value="DUF3097_C"/>
    <property type="match status" value="1"/>
</dbReference>
<evidence type="ECO:0000313" key="4">
    <source>
        <dbReference type="EMBL" id="VHN99469.1"/>
    </source>
</evidence>
<dbReference type="InterPro" id="IPR053883">
    <property type="entry name" value="DUF3097_N"/>
</dbReference>
<dbReference type="Pfam" id="PF22845">
    <property type="entry name" value="DUF3097_N"/>
    <property type="match status" value="1"/>
</dbReference>
<feature type="domain" description="DUF3097" evidence="3">
    <location>
        <begin position="30"/>
        <end position="92"/>
    </location>
</feature>
<sequence length="282" mass="31268">MTMLGSMSRWNDRYGTDPLASRHTARRYREVEGTRGLIIEDAATEYCGAVVGFEKSDSGLLVRLEDRHGRVRVFPTKPGLLLLEGEPIHLVRSRTTPRGPQLSNSGSRLTSHPQRARTARASRIWVEGKHDALIVQQVWGHDLTQEGIVVEELAGLDNLPERLALFGPSRVRRVGVLADHLITGTKETKLVNDVGEFVLVAGHPFVDIWAAVKPATVGIPSWPDVPHGEEWKAGVCRRLGWGTPQEGWQRIASRVKTYRDLDSTLIGAVERLIDFVTEPGAL</sequence>
<name>A0A5E3ZW11_9ACTN</name>
<evidence type="ECO:0008006" key="6">
    <source>
        <dbReference type="Google" id="ProtNLM"/>
    </source>
</evidence>
<dbReference type="AlphaFoldDB" id="A0A5E3ZW11"/>
<gene>
    <name evidence="4" type="ORF">LC603019_00045</name>
</gene>
<feature type="domain" description="DUF3097" evidence="2">
    <location>
        <begin position="122"/>
        <end position="278"/>
    </location>
</feature>
<evidence type="ECO:0000313" key="5">
    <source>
        <dbReference type="Proteomes" id="UP000324288"/>
    </source>
</evidence>
<protein>
    <recommendedName>
        <fullName evidence="6">DUF3097 domain-containing protein</fullName>
    </recommendedName>
</protein>
<dbReference type="Proteomes" id="UP000324288">
    <property type="component" value="Chromosome"/>
</dbReference>
<evidence type="ECO:0000256" key="1">
    <source>
        <dbReference type="SAM" id="MobiDB-lite"/>
    </source>
</evidence>
<reference evidence="4 5" key="1">
    <citation type="submission" date="2019-04" db="EMBL/GenBank/DDBJ databases">
        <authorList>
            <person name="Seth-Smith MB H."/>
            <person name="Seth-Smith H."/>
        </authorList>
    </citation>
    <scope>NUCLEOTIDE SEQUENCE [LARGE SCALE GENOMIC DNA]</scope>
    <source>
        <strain evidence="4">USB-603019</strain>
    </source>
</reference>
<evidence type="ECO:0000259" key="3">
    <source>
        <dbReference type="Pfam" id="PF22845"/>
    </source>
</evidence>
<dbReference type="InterPro" id="IPR021447">
    <property type="entry name" value="DUF3097_C"/>
</dbReference>
<feature type="region of interest" description="Disordered" evidence="1">
    <location>
        <begin position="93"/>
        <end position="114"/>
    </location>
</feature>
<proteinExistence type="predicted"/>
<feature type="compositionally biased region" description="Polar residues" evidence="1">
    <location>
        <begin position="93"/>
        <end position="113"/>
    </location>
</feature>